<dbReference type="EMBL" id="CM001403">
    <property type="protein sequence ID" value="EHQ26262.1"/>
    <property type="molecule type" value="Genomic_DNA"/>
</dbReference>
<dbReference type="InterPro" id="IPR011006">
    <property type="entry name" value="CheY-like_superfamily"/>
</dbReference>
<evidence type="ECO:0000256" key="3">
    <source>
        <dbReference type="ARBA" id="ARBA00023015"/>
    </source>
</evidence>
<protein>
    <submittedName>
        <fullName evidence="8">Response regulator receiver protein</fullName>
    </submittedName>
</protein>
<keyword evidence="9" id="KW-1185">Reference proteome</keyword>
<evidence type="ECO:0000256" key="4">
    <source>
        <dbReference type="ARBA" id="ARBA00023125"/>
    </source>
</evidence>
<feature type="domain" description="Response regulatory" evidence="7">
    <location>
        <begin position="28"/>
        <end position="146"/>
    </location>
</feature>
<keyword evidence="5" id="KW-0804">Transcription</keyword>
<evidence type="ECO:0000256" key="5">
    <source>
        <dbReference type="ARBA" id="ARBA00023163"/>
    </source>
</evidence>
<keyword evidence="2" id="KW-0902">Two-component regulatory system</keyword>
<dbReference type="RefSeq" id="WP_008506313.1">
    <property type="nucleotide sequence ID" value="NZ_CM001403.1"/>
</dbReference>
<dbReference type="eggNOG" id="COG0745">
    <property type="taxonomic scope" value="Bacteria"/>
</dbReference>
<dbReference type="STRING" id="714943.Mucpa_2122"/>
<dbReference type="Gene3D" id="3.40.50.2300">
    <property type="match status" value="1"/>
</dbReference>
<proteinExistence type="predicted"/>
<dbReference type="GO" id="GO:0000156">
    <property type="term" value="F:phosphorelay response regulator activity"/>
    <property type="evidence" value="ECO:0007669"/>
    <property type="project" value="TreeGrafter"/>
</dbReference>
<dbReference type="SMART" id="SM00448">
    <property type="entry name" value="REC"/>
    <property type="match status" value="1"/>
</dbReference>
<gene>
    <name evidence="8" type="ORF">Mucpa_2122</name>
</gene>
<feature type="modified residue" description="4-aspartylphosphate" evidence="6">
    <location>
        <position position="77"/>
    </location>
</feature>
<accession>H1YFC3</accession>
<evidence type="ECO:0000256" key="2">
    <source>
        <dbReference type="ARBA" id="ARBA00023012"/>
    </source>
</evidence>
<dbReference type="GO" id="GO:0000976">
    <property type="term" value="F:transcription cis-regulatory region binding"/>
    <property type="evidence" value="ECO:0007669"/>
    <property type="project" value="TreeGrafter"/>
</dbReference>
<evidence type="ECO:0000259" key="7">
    <source>
        <dbReference type="PROSITE" id="PS50110"/>
    </source>
</evidence>
<evidence type="ECO:0000313" key="9">
    <source>
        <dbReference type="Proteomes" id="UP000002774"/>
    </source>
</evidence>
<reference evidence="8" key="1">
    <citation type="submission" date="2011-09" db="EMBL/GenBank/DDBJ databases">
        <title>The permanent draft genome of Mucilaginibacter paludis DSM 18603.</title>
        <authorList>
            <consortium name="US DOE Joint Genome Institute (JGI-PGF)"/>
            <person name="Lucas S."/>
            <person name="Han J."/>
            <person name="Lapidus A."/>
            <person name="Bruce D."/>
            <person name="Goodwin L."/>
            <person name="Pitluck S."/>
            <person name="Peters L."/>
            <person name="Kyrpides N."/>
            <person name="Mavromatis K."/>
            <person name="Ivanova N."/>
            <person name="Mikhailova N."/>
            <person name="Held B."/>
            <person name="Detter J.C."/>
            <person name="Tapia R."/>
            <person name="Han C."/>
            <person name="Land M."/>
            <person name="Hauser L."/>
            <person name="Markowitz V."/>
            <person name="Cheng J.-F."/>
            <person name="Hugenholtz P."/>
            <person name="Woyke T."/>
            <person name="Wu D."/>
            <person name="Tindall B."/>
            <person name="Brambilla E."/>
            <person name="Klenk H.-P."/>
            <person name="Eisen J.A."/>
        </authorList>
    </citation>
    <scope>NUCLEOTIDE SEQUENCE [LARGE SCALE GENOMIC DNA]</scope>
    <source>
        <strain evidence="8">DSM 18603</strain>
    </source>
</reference>
<organism evidence="8 9">
    <name type="scientific">Mucilaginibacter paludis DSM 18603</name>
    <dbReference type="NCBI Taxonomy" id="714943"/>
    <lineage>
        <taxon>Bacteria</taxon>
        <taxon>Pseudomonadati</taxon>
        <taxon>Bacteroidota</taxon>
        <taxon>Sphingobacteriia</taxon>
        <taxon>Sphingobacteriales</taxon>
        <taxon>Sphingobacteriaceae</taxon>
        <taxon>Mucilaginibacter</taxon>
    </lineage>
</organism>
<dbReference type="PROSITE" id="PS50110">
    <property type="entry name" value="RESPONSE_REGULATORY"/>
    <property type="match status" value="1"/>
</dbReference>
<dbReference type="InterPro" id="IPR001789">
    <property type="entry name" value="Sig_transdc_resp-reg_receiver"/>
</dbReference>
<evidence type="ECO:0000256" key="6">
    <source>
        <dbReference type="PROSITE-ProRule" id="PRU00169"/>
    </source>
</evidence>
<evidence type="ECO:0000256" key="1">
    <source>
        <dbReference type="ARBA" id="ARBA00022553"/>
    </source>
</evidence>
<dbReference type="Pfam" id="PF00072">
    <property type="entry name" value="Response_reg"/>
    <property type="match status" value="1"/>
</dbReference>
<keyword evidence="3" id="KW-0805">Transcription regulation</keyword>
<dbReference type="GO" id="GO:0005829">
    <property type="term" value="C:cytosol"/>
    <property type="evidence" value="ECO:0007669"/>
    <property type="project" value="TreeGrafter"/>
</dbReference>
<evidence type="ECO:0000313" key="8">
    <source>
        <dbReference type="EMBL" id="EHQ26262.1"/>
    </source>
</evidence>
<name>H1YFC3_9SPHI</name>
<dbReference type="SUPFAM" id="SSF52172">
    <property type="entry name" value="CheY-like"/>
    <property type="match status" value="1"/>
</dbReference>
<dbReference type="HOGENOM" id="CLU_000445_69_17_10"/>
<dbReference type="GO" id="GO:0006355">
    <property type="term" value="P:regulation of DNA-templated transcription"/>
    <property type="evidence" value="ECO:0007669"/>
    <property type="project" value="TreeGrafter"/>
</dbReference>
<dbReference type="Proteomes" id="UP000002774">
    <property type="component" value="Chromosome"/>
</dbReference>
<dbReference type="AlphaFoldDB" id="H1YFC3"/>
<dbReference type="PANTHER" id="PTHR48111">
    <property type="entry name" value="REGULATOR OF RPOS"/>
    <property type="match status" value="1"/>
</dbReference>
<sequence length="149" mass="16712">MNEPVGIVAQILPAMLVNNNEMKDMCKRILVLDDDLAILSAIRDILEYNGYEVNTFSRGDEIFENIRRYHPDLILLDVMLANLDGREICQNIKQKQEQEGAGKIPVILISATHNLGDCLHLKNGPDDFLEKPFDISSLLDKVEAHLAAA</sequence>
<dbReference type="InterPro" id="IPR039420">
    <property type="entry name" value="WalR-like"/>
</dbReference>
<keyword evidence="1 6" id="KW-0597">Phosphoprotein</keyword>
<dbReference type="PANTHER" id="PTHR48111:SF1">
    <property type="entry name" value="TWO-COMPONENT RESPONSE REGULATOR ORR33"/>
    <property type="match status" value="1"/>
</dbReference>
<keyword evidence="4" id="KW-0238">DNA-binding</keyword>
<dbReference type="GO" id="GO:0032993">
    <property type="term" value="C:protein-DNA complex"/>
    <property type="evidence" value="ECO:0007669"/>
    <property type="project" value="TreeGrafter"/>
</dbReference>